<comment type="subcellular location">
    <subcellularLocation>
        <location evidence="1 9">Golgi apparatus membrane</location>
        <topology evidence="1 9">Single-pass type II membrane protein</topology>
    </subcellularLocation>
</comment>
<dbReference type="EMBL" id="QCYY01000283">
    <property type="protein sequence ID" value="ROT85411.1"/>
    <property type="molecule type" value="Genomic_DNA"/>
</dbReference>
<dbReference type="Proteomes" id="UP000283509">
    <property type="component" value="Unassembled WGS sequence"/>
</dbReference>
<keyword evidence="9" id="KW-0735">Signal-anchor</keyword>
<dbReference type="OrthoDB" id="2019940at2759"/>
<keyword evidence="5" id="KW-1133">Transmembrane helix</keyword>
<dbReference type="InterPro" id="IPR005331">
    <property type="entry name" value="Sulfotransferase"/>
</dbReference>
<evidence type="ECO:0000256" key="9">
    <source>
        <dbReference type="RuleBase" id="RU364020"/>
    </source>
</evidence>
<reference evidence="10 11" key="2">
    <citation type="submission" date="2019-01" db="EMBL/GenBank/DDBJ databases">
        <title>The decoding of complex shrimp genome reveals the adaptation for benthos swimmer, frequently molting mechanism and breeding impact on genome.</title>
        <authorList>
            <person name="Sun Y."/>
            <person name="Gao Y."/>
            <person name="Yu Y."/>
        </authorList>
    </citation>
    <scope>NUCLEOTIDE SEQUENCE [LARGE SCALE GENOMIC DNA]</scope>
    <source>
        <tissue evidence="10">Muscle</tissue>
    </source>
</reference>
<protein>
    <recommendedName>
        <fullName evidence="9">Carbohydrate sulfotransferase</fullName>
        <ecNumber evidence="9">2.8.2.-</ecNumber>
    </recommendedName>
</protein>
<evidence type="ECO:0000256" key="6">
    <source>
        <dbReference type="ARBA" id="ARBA00023034"/>
    </source>
</evidence>
<reference evidence="10 11" key="1">
    <citation type="submission" date="2018-04" db="EMBL/GenBank/DDBJ databases">
        <authorList>
            <person name="Zhang X."/>
            <person name="Yuan J."/>
            <person name="Li F."/>
            <person name="Xiang J."/>
        </authorList>
    </citation>
    <scope>NUCLEOTIDE SEQUENCE [LARGE SCALE GENOMIC DNA]</scope>
    <source>
        <tissue evidence="10">Muscle</tissue>
    </source>
</reference>
<evidence type="ECO:0000256" key="5">
    <source>
        <dbReference type="ARBA" id="ARBA00022989"/>
    </source>
</evidence>
<evidence type="ECO:0000256" key="2">
    <source>
        <dbReference type="ARBA" id="ARBA00006339"/>
    </source>
</evidence>
<dbReference type="GO" id="GO:0008146">
    <property type="term" value="F:sulfotransferase activity"/>
    <property type="evidence" value="ECO:0007669"/>
    <property type="project" value="InterPro"/>
</dbReference>
<sequence length="295" mass="35001">MSRAREAALEERRSKVEERRTLNSSVFLPSKESVYNTLRWVTDYDFVWCPVFKAASTTWVKNLLLLAKERFVDMSLHGRVRELYPAPETESEKKKVLEENMKLMIVRHPLERLLSAYRDKMLRIRRAKDPFRLMQLDIAKRYPDPNPQPPAPLTSSSGKKEIHPTFTQFLLRVQDDLRRLWRKKGKSQVNLHWRPFWLVCSPCEFHYDVIAHVETMDEDNEYIIHKLGLQSILVNARTHASNFDAYNDTSEASKDYFRQVPYSLLKDIVRLYQPDFTLFGYSPDAYLKLAWRDDR</sequence>
<evidence type="ECO:0000313" key="10">
    <source>
        <dbReference type="EMBL" id="ROT85411.1"/>
    </source>
</evidence>
<keyword evidence="4" id="KW-0812">Transmembrane</keyword>
<keyword evidence="8 9" id="KW-0325">Glycoprotein</keyword>
<accession>A0A3R7T1D0</accession>
<gene>
    <name evidence="10" type="ORF">C7M84_014654</name>
</gene>
<keyword evidence="7" id="KW-0472">Membrane</keyword>
<name>A0A3R7T1D0_PENVA</name>
<dbReference type="GO" id="GO:0000139">
    <property type="term" value="C:Golgi membrane"/>
    <property type="evidence" value="ECO:0007669"/>
    <property type="project" value="UniProtKB-SubCell"/>
</dbReference>
<proteinExistence type="inferred from homology"/>
<evidence type="ECO:0000256" key="1">
    <source>
        <dbReference type="ARBA" id="ARBA00004323"/>
    </source>
</evidence>
<keyword evidence="3 9" id="KW-0808">Transferase</keyword>
<dbReference type="Pfam" id="PF03567">
    <property type="entry name" value="Sulfotransfer_2"/>
    <property type="match status" value="1"/>
</dbReference>
<evidence type="ECO:0000256" key="8">
    <source>
        <dbReference type="ARBA" id="ARBA00023180"/>
    </source>
</evidence>
<dbReference type="EC" id="2.8.2.-" evidence="9"/>
<organism evidence="10 11">
    <name type="scientific">Penaeus vannamei</name>
    <name type="common">Whiteleg shrimp</name>
    <name type="synonym">Litopenaeus vannamei</name>
    <dbReference type="NCBI Taxonomy" id="6689"/>
    <lineage>
        <taxon>Eukaryota</taxon>
        <taxon>Metazoa</taxon>
        <taxon>Ecdysozoa</taxon>
        <taxon>Arthropoda</taxon>
        <taxon>Crustacea</taxon>
        <taxon>Multicrustacea</taxon>
        <taxon>Malacostraca</taxon>
        <taxon>Eumalacostraca</taxon>
        <taxon>Eucarida</taxon>
        <taxon>Decapoda</taxon>
        <taxon>Dendrobranchiata</taxon>
        <taxon>Penaeoidea</taxon>
        <taxon>Penaeidae</taxon>
        <taxon>Penaeus</taxon>
    </lineage>
</organism>
<dbReference type="GO" id="GO:0016051">
    <property type="term" value="P:carbohydrate biosynthetic process"/>
    <property type="evidence" value="ECO:0007669"/>
    <property type="project" value="InterPro"/>
</dbReference>
<dbReference type="PANTHER" id="PTHR12137">
    <property type="entry name" value="CARBOHYDRATE SULFOTRANSFERASE"/>
    <property type="match status" value="1"/>
</dbReference>
<evidence type="ECO:0000313" key="11">
    <source>
        <dbReference type="Proteomes" id="UP000283509"/>
    </source>
</evidence>
<dbReference type="AlphaFoldDB" id="A0A3R7T1D0"/>
<evidence type="ECO:0000256" key="7">
    <source>
        <dbReference type="ARBA" id="ARBA00023136"/>
    </source>
</evidence>
<dbReference type="InterPro" id="IPR018011">
    <property type="entry name" value="Carb_sulfotrans_8-10"/>
</dbReference>
<evidence type="ECO:0000256" key="4">
    <source>
        <dbReference type="ARBA" id="ARBA00022692"/>
    </source>
</evidence>
<dbReference type="PANTHER" id="PTHR12137:SF63">
    <property type="entry name" value="CARBOHYDRATE SULFOTRANSFERASE"/>
    <property type="match status" value="1"/>
</dbReference>
<keyword evidence="9" id="KW-0119">Carbohydrate metabolism</keyword>
<keyword evidence="11" id="KW-1185">Reference proteome</keyword>
<comment type="similarity">
    <text evidence="2 9">Belongs to the sulfotransferase 2 family.</text>
</comment>
<evidence type="ECO:0000256" key="3">
    <source>
        <dbReference type="ARBA" id="ARBA00022679"/>
    </source>
</evidence>
<keyword evidence="6 9" id="KW-0333">Golgi apparatus</keyword>
<comment type="caution">
    <text evidence="10">The sequence shown here is derived from an EMBL/GenBank/DDBJ whole genome shotgun (WGS) entry which is preliminary data.</text>
</comment>